<dbReference type="EMBL" id="CAEZYW010000006">
    <property type="protein sequence ID" value="CAB4729447.1"/>
    <property type="molecule type" value="Genomic_DNA"/>
</dbReference>
<dbReference type="InterPro" id="IPR050965">
    <property type="entry name" value="UPF0336/Enoyl-CoA_hydratase"/>
</dbReference>
<sequence length="149" mass="16217">MLNADFIGRAYPPSSPYFVSREKIREFARAIGERNPVFVDRDAARALGYADIIAPPTFATVVAMESSQTVMFDPELGLDFSRVVHAEQSYSYSRPICAGDELIVSSTIENIRVVAGNDMLTTKASIDTVSGEHVLTTTSVLVSRGVQTP</sequence>
<dbReference type="GO" id="GO:0006633">
    <property type="term" value="P:fatty acid biosynthetic process"/>
    <property type="evidence" value="ECO:0007669"/>
    <property type="project" value="TreeGrafter"/>
</dbReference>
<organism evidence="2">
    <name type="scientific">freshwater metagenome</name>
    <dbReference type="NCBI Taxonomy" id="449393"/>
    <lineage>
        <taxon>unclassified sequences</taxon>
        <taxon>metagenomes</taxon>
        <taxon>ecological metagenomes</taxon>
    </lineage>
</organism>
<evidence type="ECO:0000259" key="1">
    <source>
        <dbReference type="Pfam" id="PF13452"/>
    </source>
</evidence>
<dbReference type="CDD" id="cd03441">
    <property type="entry name" value="R_hydratase_like"/>
    <property type="match status" value="1"/>
</dbReference>
<proteinExistence type="inferred from homology"/>
<reference evidence="2" key="1">
    <citation type="submission" date="2020-05" db="EMBL/GenBank/DDBJ databases">
        <authorList>
            <person name="Chiriac C."/>
            <person name="Salcher M."/>
            <person name="Ghai R."/>
            <person name="Kavagutti S V."/>
        </authorList>
    </citation>
    <scope>NUCLEOTIDE SEQUENCE</scope>
</reference>
<dbReference type="PANTHER" id="PTHR43437">
    <property type="entry name" value="HYDROXYACYL-THIOESTER DEHYDRATASE TYPE 2, MITOCHONDRIAL-RELATED"/>
    <property type="match status" value="1"/>
</dbReference>
<gene>
    <name evidence="2" type="ORF">UFOPK2786_00085</name>
</gene>
<dbReference type="Gene3D" id="3.10.129.10">
    <property type="entry name" value="Hotdog Thioesterase"/>
    <property type="match status" value="1"/>
</dbReference>
<dbReference type="InterPro" id="IPR039569">
    <property type="entry name" value="FAS1-like_DH_region"/>
</dbReference>
<evidence type="ECO:0000313" key="2">
    <source>
        <dbReference type="EMBL" id="CAB4729447.1"/>
    </source>
</evidence>
<dbReference type="InterPro" id="IPR029069">
    <property type="entry name" value="HotDog_dom_sf"/>
</dbReference>
<dbReference type="InterPro" id="IPR016709">
    <property type="entry name" value="HadA-like"/>
</dbReference>
<protein>
    <submittedName>
        <fullName evidence="2">Unannotated protein</fullName>
    </submittedName>
</protein>
<dbReference type="GO" id="GO:0019171">
    <property type="term" value="F:(3R)-hydroxyacyl-[acyl-carrier-protein] dehydratase activity"/>
    <property type="evidence" value="ECO:0007669"/>
    <property type="project" value="TreeGrafter"/>
</dbReference>
<dbReference type="AlphaFoldDB" id="A0A6J6S4A1"/>
<dbReference type="Pfam" id="PF13452">
    <property type="entry name" value="FAS1_DH_region"/>
    <property type="match status" value="1"/>
</dbReference>
<name>A0A6J6S4A1_9ZZZZ</name>
<dbReference type="PANTHER" id="PTHR43437:SF3">
    <property type="entry name" value="HYDROXYACYL-THIOESTER DEHYDRATASE TYPE 2, MITOCHONDRIAL"/>
    <property type="match status" value="1"/>
</dbReference>
<accession>A0A6J6S4A1</accession>
<dbReference type="PIRSF" id="PIRSF018072">
    <property type="entry name" value="UCP018072"/>
    <property type="match status" value="1"/>
</dbReference>
<dbReference type="HAMAP" id="MF_00799">
    <property type="entry name" value="UPF0336"/>
    <property type="match status" value="1"/>
</dbReference>
<dbReference type="SUPFAM" id="SSF54637">
    <property type="entry name" value="Thioesterase/thiol ester dehydrase-isomerase"/>
    <property type="match status" value="1"/>
</dbReference>
<feature type="domain" description="FAS1-like dehydratase" evidence="1">
    <location>
        <begin position="6"/>
        <end position="136"/>
    </location>
</feature>